<dbReference type="GO" id="GO:0020037">
    <property type="term" value="F:heme binding"/>
    <property type="evidence" value="ECO:0007669"/>
    <property type="project" value="InterPro"/>
</dbReference>
<evidence type="ECO:0000256" key="3">
    <source>
        <dbReference type="ARBA" id="ARBA00022617"/>
    </source>
</evidence>
<keyword evidence="6 8" id="KW-0408">Iron</keyword>
<evidence type="ECO:0000256" key="7">
    <source>
        <dbReference type="ARBA" id="ARBA00023033"/>
    </source>
</evidence>
<gene>
    <name evidence="11" type="ORF">QE152_g24514</name>
</gene>
<keyword evidence="10" id="KW-0472">Membrane</keyword>
<dbReference type="Gene3D" id="1.10.630.10">
    <property type="entry name" value="Cytochrome P450"/>
    <property type="match status" value="1"/>
</dbReference>
<dbReference type="AlphaFoldDB" id="A0AAW1KFF7"/>
<proteinExistence type="inferred from homology"/>
<keyword evidence="10" id="KW-0812">Transmembrane</keyword>
<dbReference type="InterPro" id="IPR050196">
    <property type="entry name" value="Cytochrome_P450_Monoox"/>
</dbReference>
<comment type="similarity">
    <text evidence="2 9">Belongs to the cytochrome P450 family.</text>
</comment>
<sequence length="483" mass="55534">MVSTERTVAYIILVVTVLLLIFVYLKSWIRCVILALKLKGPKPLPILGNVLLIGDFSSLTRVSDLSYKTYGKVFRAWISVIPAVFVLDPKDIQIILGSSRHTDKSFVYSLMHNFIGRGLISNSGYKWRLHRRLIQPYFNINILDLYTTTFWQSSSRQIKQLETSREVNINNFVNSCVLDILHETILGIGSNETTLKAESPYRKGEITASIRIQKPWFLLDHVYKFTALAESELKQRSKLYEFTKKILNLKRDSGKSSEQSVNLMQYFMEIAENNTKFDDDSIINELCTFMLAGQDSVAAAVSFTLYNLAAHQSIQEKAYIELYGIFKNSDRPTDVKDLQNMKYIEQCIKETMRLYPSVPIISRKLSEDIVLGKHTLPAGCNVFISPYTTHRLEQYYENPHQFNPDRFSTENLDKLHPYAYLPFSAGPRNCIGYKFALIEIKMIVSTLLRRFHLSLCSNKPINLAFRITLRASGGIWLKLSPRE</sequence>
<organism evidence="11 12">
    <name type="scientific">Popillia japonica</name>
    <name type="common">Japanese beetle</name>
    <dbReference type="NCBI Taxonomy" id="7064"/>
    <lineage>
        <taxon>Eukaryota</taxon>
        <taxon>Metazoa</taxon>
        <taxon>Ecdysozoa</taxon>
        <taxon>Arthropoda</taxon>
        <taxon>Hexapoda</taxon>
        <taxon>Insecta</taxon>
        <taxon>Pterygota</taxon>
        <taxon>Neoptera</taxon>
        <taxon>Endopterygota</taxon>
        <taxon>Coleoptera</taxon>
        <taxon>Polyphaga</taxon>
        <taxon>Scarabaeiformia</taxon>
        <taxon>Scarabaeidae</taxon>
        <taxon>Rutelinae</taxon>
        <taxon>Popillia</taxon>
    </lineage>
</organism>
<dbReference type="Proteomes" id="UP001458880">
    <property type="component" value="Unassembled WGS sequence"/>
</dbReference>
<dbReference type="SUPFAM" id="SSF48264">
    <property type="entry name" value="Cytochrome P450"/>
    <property type="match status" value="1"/>
</dbReference>
<evidence type="ECO:0000256" key="5">
    <source>
        <dbReference type="ARBA" id="ARBA00023002"/>
    </source>
</evidence>
<reference evidence="11 12" key="1">
    <citation type="journal article" date="2024" name="BMC Genomics">
        <title>De novo assembly and annotation of Popillia japonica's genome with initial clues to its potential as an invasive pest.</title>
        <authorList>
            <person name="Cucini C."/>
            <person name="Boschi S."/>
            <person name="Funari R."/>
            <person name="Cardaioli E."/>
            <person name="Iannotti N."/>
            <person name="Marturano G."/>
            <person name="Paoli F."/>
            <person name="Bruttini M."/>
            <person name="Carapelli A."/>
            <person name="Frati F."/>
            <person name="Nardi F."/>
        </authorList>
    </citation>
    <scope>NUCLEOTIDE SEQUENCE [LARGE SCALE GENOMIC DNA]</scope>
    <source>
        <strain evidence="11">DMR45628</strain>
    </source>
</reference>
<dbReference type="InterPro" id="IPR001128">
    <property type="entry name" value="Cyt_P450"/>
</dbReference>
<dbReference type="InterPro" id="IPR036396">
    <property type="entry name" value="Cyt_P450_sf"/>
</dbReference>
<dbReference type="PANTHER" id="PTHR24291:SF177">
    <property type="entry name" value="CYTOCHROME P450 4AA1-RELATED"/>
    <property type="match status" value="1"/>
</dbReference>
<feature type="transmembrane region" description="Helical" evidence="10">
    <location>
        <begin position="7"/>
        <end position="25"/>
    </location>
</feature>
<evidence type="ECO:0000256" key="4">
    <source>
        <dbReference type="ARBA" id="ARBA00022723"/>
    </source>
</evidence>
<accession>A0AAW1KFF7</accession>
<comment type="cofactor">
    <cofactor evidence="1 8">
        <name>heme</name>
        <dbReference type="ChEBI" id="CHEBI:30413"/>
    </cofactor>
</comment>
<dbReference type="GO" id="GO:0004497">
    <property type="term" value="F:monooxygenase activity"/>
    <property type="evidence" value="ECO:0007669"/>
    <property type="project" value="UniProtKB-KW"/>
</dbReference>
<evidence type="ECO:0000256" key="8">
    <source>
        <dbReference type="PIRSR" id="PIRSR602401-1"/>
    </source>
</evidence>
<evidence type="ECO:0000256" key="6">
    <source>
        <dbReference type="ARBA" id="ARBA00023004"/>
    </source>
</evidence>
<dbReference type="GO" id="GO:0005506">
    <property type="term" value="F:iron ion binding"/>
    <property type="evidence" value="ECO:0007669"/>
    <property type="project" value="InterPro"/>
</dbReference>
<keyword evidence="3 8" id="KW-0349">Heme</keyword>
<evidence type="ECO:0000256" key="10">
    <source>
        <dbReference type="SAM" id="Phobius"/>
    </source>
</evidence>
<dbReference type="InterPro" id="IPR002401">
    <property type="entry name" value="Cyt_P450_E_grp-I"/>
</dbReference>
<comment type="caution">
    <text evidence="11">The sequence shown here is derived from an EMBL/GenBank/DDBJ whole genome shotgun (WGS) entry which is preliminary data.</text>
</comment>
<name>A0AAW1KFF7_POPJA</name>
<dbReference type="CDD" id="cd20628">
    <property type="entry name" value="CYP4"/>
    <property type="match status" value="1"/>
</dbReference>
<dbReference type="InterPro" id="IPR017972">
    <property type="entry name" value="Cyt_P450_CS"/>
</dbReference>
<dbReference type="GO" id="GO:0016705">
    <property type="term" value="F:oxidoreductase activity, acting on paired donors, with incorporation or reduction of molecular oxygen"/>
    <property type="evidence" value="ECO:0007669"/>
    <property type="project" value="InterPro"/>
</dbReference>
<dbReference type="PANTHER" id="PTHR24291">
    <property type="entry name" value="CYTOCHROME P450 FAMILY 4"/>
    <property type="match status" value="1"/>
</dbReference>
<evidence type="ECO:0000256" key="9">
    <source>
        <dbReference type="RuleBase" id="RU000461"/>
    </source>
</evidence>
<dbReference type="PROSITE" id="PS00086">
    <property type="entry name" value="CYTOCHROME_P450"/>
    <property type="match status" value="1"/>
</dbReference>
<keyword evidence="12" id="KW-1185">Reference proteome</keyword>
<evidence type="ECO:0000313" key="11">
    <source>
        <dbReference type="EMBL" id="KAK9716804.1"/>
    </source>
</evidence>
<dbReference type="PRINTS" id="PR00463">
    <property type="entry name" value="EP450I"/>
</dbReference>
<dbReference type="Pfam" id="PF00067">
    <property type="entry name" value="p450"/>
    <property type="match status" value="1"/>
</dbReference>
<evidence type="ECO:0000256" key="1">
    <source>
        <dbReference type="ARBA" id="ARBA00001971"/>
    </source>
</evidence>
<evidence type="ECO:0000313" key="12">
    <source>
        <dbReference type="Proteomes" id="UP001458880"/>
    </source>
</evidence>
<dbReference type="EMBL" id="JASPKY010000252">
    <property type="protein sequence ID" value="KAK9716804.1"/>
    <property type="molecule type" value="Genomic_DNA"/>
</dbReference>
<keyword evidence="4 8" id="KW-0479">Metal-binding</keyword>
<keyword evidence="10" id="KW-1133">Transmembrane helix</keyword>
<keyword evidence="5 9" id="KW-0560">Oxidoreductase</keyword>
<keyword evidence="7 9" id="KW-0503">Monooxygenase</keyword>
<evidence type="ECO:0000256" key="2">
    <source>
        <dbReference type="ARBA" id="ARBA00010617"/>
    </source>
</evidence>
<feature type="binding site" description="axial binding residue" evidence="8">
    <location>
        <position position="430"/>
    </location>
    <ligand>
        <name>heme</name>
        <dbReference type="ChEBI" id="CHEBI:30413"/>
    </ligand>
    <ligandPart>
        <name>Fe</name>
        <dbReference type="ChEBI" id="CHEBI:18248"/>
    </ligandPart>
</feature>
<dbReference type="PRINTS" id="PR00385">
    <property type="entry name" value="P450"/>
</dbReference>
<protein>
    <submittedName>
        <fullName evidence="11">Cytochrome P450</fullName>
    </submittedName>
</protein>